<dbReference type="InterPro" id="IPR058775">
    <property type="entry name" value="DUF8054_M"/>
</dbReference>
<name>A0A830GNN7_9EURY</name>
<evidence type="ECO:0000259" key="2">
    <source>
        <dbReference type="Pfam" id="PF26237"/>
    </source>
</evidence>
<dbReference type="InterPro" id="IPR058675">
    <property type="entry name" value="DUF8054_C"/>
</dbReference>
<evidence type="ECO:0000313" key="5">
    <source>
        <dbReference type="Proteomes" id="UP000605784"/>
    </source>
</evidence>
<comment type="caution">
    <text evidence="4">The sequence shown here is derived from an EMBL/GenBank/DDBJ whole genome shotgun (WGS) entry which is preliminary data.</text>
</comment>
<evidence type="ECO:0000259" key="1">
    <source>
        <dbReference type="Pfam" id="PF26236"/>
    </source>
</evidence>
<dbReference type="RefSeq" id="WP_188996731.1">
    <property type="nucleotide sequence ID" value="NZ_BMOU01000002.1"/>
</dbReference>
<dbReference type="Pfam" id="PF26237">
    <property type="entry name" value="DUF8054_C"/>
    <property type="match status" value="1"/>
</dbReference>
<evidence type="ECO:0000259" key="3">
    <source>
        <dbReference type="Pfam" id="PF26238"/>
    </source>
</evidence>
<dbReference type="InterPro" id="IPR058674">
    <property type="entry name" value="DUF8054_N"/>
</dbReference>
<dbReference type="Pfam" id="PF26238">
    <property type="entry name" value="DUF8054_M"/>
    <property type="match status" value="1"/>
</dbReference>
<reference evidence="4" key="2">
    <citation type="submission" date="2020-09" db="EMBL/GenBank/DDBJ databases">
        <authorList>
            <person name="Sun Q."/>
            <person name="Ohkuma M."/>
        </authorList>
    </citation>
    <scope>NUCLEOTIDE SEQUENCE</scope>
    <source>
        <strain evidence="4">JCM 17820</strain>
    </source>
</reference>
<dbReference type="Proteomes" id="UP000605784">
    <property type="component" value="Unassembled WGS sequence"/>
</dbReference>
<keyword evidence="5" id="KW-1185">Reference proteome</keyword>
<feature type="domain" description="DUF8054" evidence="3">
    <location>
        <begin position="113"/>
        <end position="227"/>
    </location>
</feature>
<dbReference type="AlphaFoldDB" id="A0A830GNN7"/>
<evidence type="ECO:0000313" key="4">
    <source>
        <dbReference type="EMBL" id="GGN93328.1"/>
    </source>
</evidence>
<organism evidence="4 5">
    <name type="scientific">Haloarcula pellucida</name>
    <dbReference type="NCBI Taxonomy" id="1427151"/>
    <lineage>
        <taxon>Archaea</taxon>
        <taxon>Methanobacteriati</taxon>
        <taxon>Methanobacteriota</taxon>
        <taxon>Stenosarchaea group</taxon>
        <taxon>Halobacteria</taxon>
        <taxon>Halobacteriales</taxon>
        <taxon>Haloarculaceae</taxon>
        <taxon>Haloarcula</taxon>
    </lineage>
</organism>
<proteinExistence type="predicted"/>
<protein>
    <submittedName>
        <fullName evidence="4">Uncharacterized protein</fullName>
    </submittedName>
</protein>
<sequence>MPPGGSSLLGRIRDPEHTGERRCWPCTVANVAIAAVLSGLSTLVAVELAAVVAVVSLAAIALRGYLVPGTPGLTQQYLPERVLRAFGNAPGYTDPDDFEVVQRVEHYRQNAVDADAFLADEGIVAETDDGRELTEAFAAALGERLTARPTDADLTGPLANVFGTDAEDVTVERDPHPAVTVGHRVREWPSWSALRVDVAAHEALAEWTERWADLPREQRVEMLETVRAHRTVCPACGGPVERASDVQTSCCGVHEVLAVACTDCEERLAELNPRTHAGTIVS</sequence>
<feature type="domain" description="DUF8054" evidence="1">
    <location>
        <begin position="11"/>
        <end position="88"/>
    </location>
</feature>
<accession>A0A830GNN7</accession>
<dbReference type="Pfam" id="PF26236">
    <property type="entry name" value="DUF8054_N"/>
    <property type="match status" value="1"/>
</dbReference>
<dbReference type="EMBL" id="BMOU01000002">
    <property type="protein sequence ID" value="GGN93328.1"/>
    <property type="molecule type" value="Genomic_DNA"/>
</dbReference>
<gene>
    <name evidence="4" type="ORF">GCM10009030_18680</name>
</gene>
<feature type="domain" description="DUF8054" evidence="2">
    <location>
        <begin position="232"/>
        <end position="270"/>
    </location>
</feature>
<reference evidence="4" key="1">
    <citation type="journal article" date="2014" name="Int. J. Syst. Evol. Microbiol.">
        <title>Complete genome sequence of Corynebacterium casei LMG S-19264T (=DSM 44701T), isolated from a smear-ripened cheese.</title>
        <authorList>
            <consortium name="US DOE Joint Genome Institute (JGI-PGF)"/>
            <person name="Walter F."/>
            <person name="Albersmeier A."/>
            <person name="Kalinowski J."/>
            <person name="Ruckert C."/>
        </authorList>
    </citation>
    <scope>NUCLEOTIDE SEQUENCE</scope>
    <source>
        <strain evidence="4">JCM 17820</strain>
    </source>
</reference>